<dbReference type="PANTHER" id="PTHR46889:SF4">
    <property type="entry name" value="TRANSPOSASE INSO FOR INSERTION SEQUENCE ELEMENT IS911B-RELATED"/>
    <property type="match status" value="1"/>
</dbReference>
<organism evidence="2 3">
    <name type="scientific">Trebonia kvetii</name>
    <dbReference type="NCBI Taxonomy" id="2480626"/>
    <lineage>
        <taxon>Bacteria</taxon>
        <taxon>Bacillati</taxon>
        <taxon>Actinomycetota</taxon>
        <taxon>Actinomycetes</taxon>
        <taxon>Streptosporangiales</taxon>
        <taxon>Treboniaceae</taxon>
        <taxon>Trebonia</taxon>
    </lineage>
</organism>
<dbReference type="Pfam" id="PF13683">
    <property type="entry name" value="rve_3"/>
    <property type="match status" value="1"/>
</dbReference>
<dbReference type="InterPro" id="IPR012337">
    <property type="entry name" value="RNaseH-like_sf"/>
</dbReference>
<accession>A0A6P2BW36</accession>
<name>A0A6P2BW36_9ACTN</name>
<dbReference type="InterPro" id="IPR050900">
    <property type="entry name" value="Transposase_IS3/IS150/IS904"/>
</dbReference>
<evidence type="ECO:0000259" key="1">
    <source>
        <dbReference type="PROSITE" id="PS50994"/>
    </source>
</evidence>
<dbReference type="PANTHER" id="PTHR46889">
    <property type="entry name" value="TRANSPOSASE INSF FOR INSERTION SEQUENCE IS3B-RELATED"/>
    <property type="match status" value="1"/>
</dbReference>
<dbReference type="SUPFAM" id="SSF53098">
    <property type="entry name" value="Ribonuclease H-like"/>
    <property type="match status" value="1"/>
</dbReference>
<dbReference type="EMBL" id="RPFW01000004">
    <property type="protein sequence ID" value="TVZ02917.1"/>
    <property type="molecule type" value="Genomic_DNA"/>
</dbReference>
<gene>
    <name evidence="2" type="ORF">EAS64_20810</name>
</gene>
<dbReference type="AlphaFoldDB" id="A0A6P2BW36"/>
<dbReference type="InterPro" id="IPR001584">
    <property type="entry name" value="Integrase_cat-core"/>
</dbReference>
<dbReference type="OrthoDB" id="52928at2"/>
<reference evidence="2 3" key="1">
    <citation type="submission" date="2018-11" db="EMBL/GenBank/DDBJ databases">
        <title>Trebonia kvetii gen.nov., sp.nov., a novel acidophilic actinobacterium, and proposal of the new actinobacterial family Treboniaceae fam. nov.</title>
        <authorList>
            <person name="Rapoport D."/>
            <person name="Sagova-Mareckova M."/>
            <person name="Sedlacek I."/>
            <person name="Provaznik J."/>
            <person name="Kralova S."/>
            <person name="Pavlinic D."/>
            <person name="Benes V."/>
            <person name="Kopecky J."/>
        </authorList>
    </citation>
    <scope>NUCLEOTIDE SEQUENCE [LARGE SCALE GENOMIC DNA]</scope>
    <source>
        <strain evidence="2 3">15Tr583</strain>
    </source>
</reference>
<dbReference type="GO" id="GO:0015074">
    <property type="term" value="P:DNA integration"/>
    <property type="evidence" value="ECO:0007669"/>
    <property type="project" value="InterPro"/>
</dbReference>
<dbReference type="Proteomes" id="UP000460272">
    <property type="component" value="Unassembled WGS sequence"/>
</dbReference>
<evidence type="ECO:0000313" key="3">
    <source>
        <dbReference type="Proteomes" id="UP000460272"/>
    </source>
</evidence>
<proteinExistence type="predicted"/>
<feature type="domain" description="Integrase catalytic" evidence="1">
    <location>
        <begin position="1"/>
        <end position="68"/>
    </location>
</feature>
<dbReference type="PROSITE" id="PS50994">
    <property type="entry name" value="INTEGRASE"/>
    <property type="match status" value="1"/>
</dbReference>
<protein>
    <recommendedName>
        <fullName evidence="1">Integrase catalytic domain-containing protein</fullName>
    </recommendedName>
</protein>
<evidence type="ECO:0000313" key="2">
    <source>
        <dbReference type="EMBL" id="TVZ02917.1"/>
    </source>
</evidence>
<comment type="caution">
    <text evidence="2">The sequence shown here is derived from an EMBL/GenBank/DDBJ whole genome shotgun (WGS) entry which is preliminary data.</text>
</comment>
<keyword evidence="3" id="KW-1185">Reference proteome</keyword>
<sequence length="76" mass="8596">MGRPESALDNAVIESWHSTMEFELRSPQHFATRAQARAAVAAWIEDYNTRRRHSACQKLPPAAYEQLLAERGKEAA</sequence>